<dbReference type="InterPro" id="IPR001374">
    <property type="entry name" value="R3H_dom"/>
</dbReference>
<evidence type="ECO:0000313" key="14">
    <source>
        <dbReference type="EMBL" id="KAK8377040.1"/>
    </source>
</evidence>
<dbReference type="SMART" id="SM00393">
    <property type="entry name" value="R3H"/>
    <property type="match status" value="1"/>
</dbReference>
<dbReference type="GO" id="GO:0000981">
    <property type="term" value="F:DNA-binding transcription factor activity, RNA polymerase II-specific"/>
    <property type="evidence" value="ECO:0007669"/>
    <property type="project" value="TreeGrafter"/>
</dbReference>
<name>A0AAW0SQJ7_SCYPA</name>
<reference evidence="14 15" key="1">
    <citation type="submission" date="2023-03" db="EMBL/GenBank/DDBJ databases">
        <title>High-quality genome of Scylla paramamosain provides insights in environmental adaptation.</title>
        <authorList>
            <person name="Zhang L."/>
        </authorList>
    </citation>
    <scope>NUCLEOTIDE SEQUENCE [LARGE SCALE GENOMIC DNA]</scope>
    <source>
        <strain evidence="14">LZ_2023a</strain>
        <tissue evidence="14">Muscle</tissue>
    </source>
</reference>
<evidence type="ECO:0000259" key="13">
    <source>
        <dbReference type="PROSITE" id="PS51061"/>
    </source>
</evidence>
<evidence type="ECO:0008006" key="16">
    <source>
        <dbReference type="Google" id="ProtNLM"/>
    </source>
</evidence>
<comment type="subcellular location">
    <subcellularLocation>
        <location evidence="1">Nucleus</location>
    </subcellularLocation>
</comment>
<evidence type="ECO:0000256" key="9">
    <source>
        <dbReference type="ARBA" id="ARBA00023242"/>
    </source>
</evidence>
<dbReference type="GO" id="GO:0005634">
    <property type="term" value="C:nucleus"/>
    <property type="evidence" value="ECO:0007669"/>
    <property type="project" value="UniProtKB-SubCell"/>
</dbReference>
<evidence type="ECO:0000256" key="8">
    <source>
        <dbReference type="ARBA" id="ARBA00023163"/>
    </source>
</evidence>
<evidence type="ECO:0000259" key="12">
    <source>
        <dbReference type="PROSITE" id="PS50089"/>
    </source>
</evidence>
<evidence type="ECO:0000256" key="2">
    <source>
        <dbReference type="ARBA" id="ARBA00007269"/>
    </source>
</evidence>
<dbReference type="Pfam" id="PF01422">
    <property type="entry name" value="zf-NF-X1"/>
    <property type="match status" value="7"/>
</dbReference>
<dbReference type="GO" id="GO:0008270">
    <property type="term" value="F:zinc ion binding"/>
    <property type="evidence" value="ECO:0007669"/>
    <property type="project" value="UniProtKB-KW"/>
</dbReference>
<feature type="compositionally biased region" description="Basic and acidic residues" evidence="11">
    <location>
        <begin position="159"/>
        <end position="169"/>
    </location>
</feature>
<feature type="compositionally biased region" description="Basic and acidic residues" evidence="11">
    <location>
        <begin position="345"/>
        <end position="359"/>
    </location>
</feature>
<dbReference type="PANTHER" id="PTHR12360">
    <property type="entry name" value="NUCLEAR TRANSCRIPTION FACTOR, X-BOX BINDING 1 NFX1"/>
    <property type="match status" value="1"/>
</dbReference>
<feature type="domain" description="R3H" evidence="13">
    <location>
        <begin position="1180"/>
        <end position="1248"/>
    </location>
</feature>
<evidence type="ECO:0000256" key="7">
    <source>
        <dbReference type="ARBA" id="ARBA00023015"/>
    </source>
</evidence>
<evidence type="ECO:0000256" key="1">
    <source>
        <dbReference type="ARBA" id="ARBA00004123"/>
    </source>
</evidence>
<feature type="region of interest" description="Disordered" evidence="11">
    <location>
        <begin position="1282"/>
        <end position="1319"/>
    </location>
</feature>
<protein>
    <recommendedName>
        <fullName evidence="16">Shuttle craft</fullName>
    </recommendedName>
</protein>
<dbReference type="InterPro" id="IPR034078">
    <property type="entry name" value="NFX1_fam"/>
</dbReference>
<evidence type="ECO:0000256" key="11">
    <source>
        <dbReference type="SAM" id="MobiDB-lite"/>
    </source>
</evidence>
<feature type="compositionally biased region" description="Basic and acidic residues" evidence="11">
    <location>
        <begin position="506"/>
        <end position="516"/>
    </location>
</feature>
<organism evidence="14 15">
    <name type="scientific">Scylla paramamosain</name>
    <name type="common">Mud crab</name>
    <dbReference type="NCBI Taxonomy" id="85552"/>
    <lineage>
        <taxon>Eukaryota</taxon>
        <taxon>Metazoa</taxon>
        <taxon>Ecdysozoa</taxon>
        <taxon>Arthropoda</taxon>
        <taxon>Crustacea</taxon>
        <taxon>Multicrustacea</taxon>
        <taxon>Malacostraca</taxon>
        <taxon>Eumalacostraca</taxon>
        <taxon>Eucarida</taxon>
        <taxon>Decapoda</taxon>
        <taxon>Pleocyemata</taxon>
        <taxon>Brachyura</taxon>
        <taxon>Eubrachyura</taxon>
        <taxon>Portunoidea</taxon>
        <taxon>Portunidae</taxon>
        <taxon>Portuninae</taxon>
        <taxon>Scylla</taxon>
    </lineage>
</organism>
<dbReference type="SUPFAM" id="SSF82708">
    <property type="entry name" value="R3H domain"/>
    <property type="match status" value="1"/>
</dbReference>
<keyword evidence="3" id="KW-0479">Metal-binding</keyword>
<feature type="compositionally biased region" description="Basic residues" evidence="11">
    <location>
        <begin position="270"/>
        <end position="284"/>
    </location>
</feature>
<keyword evidence="4" id="KW-0677">Repeat</keyword>
<feature type="compositionally biased region" description="Basic and acidic residues" evidence="11">
    <location>
        <begin position="479"/>
        <end position="490"/>
    </location>
</feature>
<dbReference type="InterPro" id="IPR001841">
    <property type="entry name" value="Znf_RING"/>
</dbReference>
<keyword evidence="5 10" id="KW-0863">Zinc-finger</keyword>
<dbReference type="Gene3D" id="3.30.1370.50">
    <property type="entry name" value="R3H-like domain"/>
    <property type="match status" value="1"/>
</dbReference>
<feature type="region of interest" description="Disordered" evidence="11">
    <location>
        <begin position="149"/>
        <end position="184"/>
    </location>
</feature>
<feature type="compositionally biased region" description="Basic and acidic residues" evidence="11">
    <location>
        <begin position="307"/>
        <end position="319"/>
    </location>
</feature>
<dbReference type="InterPro" id="IPR034076">
    <property type="entry name" value="R3H_NF-X1"/>
</dbReference>
<feature type="region of interest" description="Disordered" evidence="11">
    <location>
        <begin position="221"/>
        <end position="319"/>
    </location>
</feature>
<evidence type="ECO:0000256" key="3">
    <source>
        <dbReference type="ARBA" id="ARBA00022723"/>
    </source>
</evidence>
<keyword evidence="7" id="KW-0805">Transcription regulation</keyword>
<keyword evidence="6" id="KW-0862">Zinc</keyword>
<feature type="compositionally biased region" description="Polar residues" evidence="11">
    <location>
        <begin position="230"/>
        <end position="255"/>
    </location>
</feature>
<dbReference type="EMBL" id="JARAKH010000047">
    <property type="protein sequence ID" value="KAK8377040.1"/>
    <property type="molecule type" value="Genomic_DNA"/>
</dbReference>
<feature type="compositionally biased region" description="Basic and acidic residues" evidence="11">
    <location>
        <begin position="1291"/>
        <end position="1303"/>
    </location>
</feature>
<feature type="compositionally biased region" description="Polar residues" evidence="11">
    <location>
        <begin position="400"/>
        <end position="425"/>
    </location>
</feature>
<feature type="domain" description="RING-type" evidence="12">
    <location>
        <begin position="548"/>
        <end position="595"/>
    </location>
</feature>
<dbReference type="SMART" id="SM00438">
    <property type="entry name" value="ZnF_NFX"/>
    <property type="match status" value="9"/>
</dbReference>
<evidence type="ECO:0000313" key="15">
    <source>
        <dbReference type="Proteomes" id="UP001487740"/>
    </source>
</evidence>
<evidence type="ECO:0000256" key="4">
    <source>
        <dbReference type="ARBA" id="ARBA00022737"/>
    </source>
</evidence>
<dbReference type="Proteomes" id="UP001487740">
    <property type="component" value="Unassembled WGS sequence"/>
</dbReference>
<comment type="similarity">
    <text evidence="2">Belongs to the NFX1 family.</text>
</comment>
<evidence type="ECO:0000256" key="10">
    <source>
        <dbReference type="PROSITE-ProRule" id="PRU00175"/>
    </source>
</evidence>
<sequence length="1319" mass="145957">MAEGSGNRYPGQAPGYYTGGYPVLPSGQPPSLPMQMFPSPTTHTGMFMSQFARDMQYNQYPGHSTQYPSHNSTQYHGHSAQYSIHGNHFPDNSNIQTNRHYEPSPQYFGNSHYSGNVPFQDRTNMQSQAKYMTPTSPIASVSFDNSYSRPNANVISHPHTTEQHNESRGGHSQSRFSGRSGQNVNAGMNYSHFTADPEVSVAHSGSNVTKDAQYTGRRENHEVAVEASPGSVNNTAVKSATAPTSSLNKSASESGVFSGPSDNGGARSKGMVRGRGGRGKRGGRKGSYVSERPGQQNSNGYSWYDSQENRAEEHKRERDNALAETAAFMKNLSIKKDNSSPQHDITGDRRNRGRGKYDRGGGGGGGSGGGRYQRDYCSDDKQGKEWVNRQVRTEGEKNSYEMQNNYTKLNNNSQRKVQPTDNLQSADEWKPYPNSKDSTRTAEGNDNKQNTDFLSENERMTASTKSGGNARPARGRAQGKQERKLWDSRHAGNSPTNTNSGNKSHLSLDSRSKEENSTAPPGGMSGKEDEESQRDRLSDQLTKGTYECMVCCDRIKQQHAIWSCLACFNCFHLGCIRKWAKSSTGDGGWRCPACQGSTPKVPNAYMCFCGKMREPEWNRRDLPHSCGEMCGRRRKIEWCIHKCTLLCHPGPCPPCTAYIRRSCACGAQTQDVKCSQTEPFVCGGVCGQALQCKGHNCQKLCHEGPCGDCEEKICQTCHCGKNVQMVACTESTYGTTTYSCENNCGRLLDCENHRCEAKCHPSECQPCELAVQTITRCPCGKVPLEKLYERDGAIQRRSCSDPVPTCSQPCQRVLKCGVPGSFHECQALCHEGPCPPCPLETPVKCRCGAMDCNVPCSELTTKADEATCKKPCKKLRRCGRHKCNTRCCIDLDHLCTLVCGKLLSCGLHKCEEPCHRGNCPRCWQTSFEELTCHCGASVIYPPVPCGTKPPACDNPCNRPQECPHTATHLCHPDEPCPPCTMLVDKPCFGNHKMMRRTLCYLNAVSCGGICGFPLPCGLHKCQRVCHEQPCVPEGMLCTQKCSKPRETCGHPCATPCHSGLCPDTPCKEMVQISCECGLRKATLQCSENDREYRALATSMLASQMQNMNNGCTVDLSEIFTATARPDKLKRLPCNEDCLTEQRNRRLALALQIENPEAREKLGSSSTLYSEFMKEEARKDPNLAKMVHSALEDLVLRSRESKQKSCIHSFPSMNREKRHFIHEYCEHFGCQSEAYDEEPNKNVVATAYRGMCYLPPISVLTVVQREQGQRKVPAPVWSLKSSVSGNGQGMQKLEKLGSVKKEADSSTTKPPPIDYFDFED</sequence>
<proteinExistence type="inferred from homology"/>
<gene>
    <name evidence="14" type="ORF">O3P69_013586</name>
</gene>
<feature type="region of interest" description="Disordered" evidence="11">
    <location>
        <begin position="331"/>
        <end position="536"/>
    </location>
</feature>
<dbReference type="CDD" id="cd06008">
    <property type="entry name" value="NF-X1-zinc-finger"/>
    <property type="match status" value="7"/>
</dbReference>
<dbReference type="GO" id="GO:0000977">
    <property type="term" value="F:RNA polymerase II transcription regulatory region sequence-specific DNA binding"/>
    <property type="evidence" value="ECO:0007669"/>
    <property type="project" value="TreeGrafter"/>
</dbReference>
<dbReference type="PANTHER" id="PTHR12360:SF12">
    <property type="entry name" value="TRANSCRIPTIONAL REPRESSOR NF-X1"/>
    <property type="match status" value="1"/>
</dbReference>
<dbReference type="PROSITE" id="PS50089">
    <property type="entry name" value="ZF_RING_2"/>
    <property type="match status" value="1"/>
</dbReference>
<dbReference type="EMBL" id="JARAKH010000047">
    <property type="protein sequence ID" value="KAK8377039.1"/>
    <property type="molecule type" value="Genomic_DNA"/>
</dbReference>
<comment type="caution">
    <text evidence="14">The sequence shown here is derived from an EMBL/GenBank/DDBJ whole genome shotgun (WGS) entry which is preliminary data.</text>
</comment>
<feature type="compositionally biased region" description="Basic and acidic residues" evidence="11">
    <location>
        <begin position="437"/>
        <end position="446"/>
    </location>
</feature>
<dbReference type="SUPFAM" id="SSF57850">
    <property type="entry name" value="RING/U-box"/>
    <property type="match status" value="1"/>
</dbReference>
<evidence type="ECO:0000256" key="5">
    <source>
        <dbReference type="ARBA" id="ARBA00022771"/>
    </source>
</evidence>
<feature type="compositionally biased region" description="Polar residues" evidence="11">
    <location>
        <begin position="447"/>
        <end position="467"/>
    </location>
</feature>
<dbReference type="Pfam" id="PF01424">
    <property type="entry name" value="R3H"/>
    <property type="match status" value="1"/>
</dbReference>
<dbReference type="CDD" id="cd02643">
    <property type="entry name" value="R3H_NF-X1"/>
    <property type="match status" value="1"/>
</dbReference>
<feature type="compositionally biased region" description="Polar residues" evidence="11">
    <location>
        <begin position="491"/>
        <end position="505"/>
    </location>
</feature>
<evidence type="ECO:0000256" key="6">
    <source>
        <dbReference type="ARBA" id="ARBA00022833"/>
    </source>
</evidence>
<dbReference type="CDD" id="cd16696">
    <property type="entry name" value="RING-CH-C4HC3_NFX1"/>
    <property type="match status" value="1"/>
</dbReference>
<feature type="compositionally biased region" description="Gly residues" evidence="11">
    <location>
        <begin position="360"/>
        <end position="371"/>
    </location>
</feature>
<dbReference type="PROSITE" id="PS51061">
    <property type="entry name" value="R3H"/>
    <property type="match status" value="1"/>
</dbReference>
<dbReference type="InterPro" id="IPR000967">
    <property type="entry name" value="Znf_NFX1"/>
</dbReference>
<keyword evidence="15" id="KW-1185">Reference proteome</keyword>
<keyword evidence="9" id="KW-0539">Nucleus</keyword>
<accession>A0AAW0SQJ7</accession>
<dbReference type="InterPro" id="IPR036867">
    <property type="entry name" value="R3H_dom_sf"/>
</dbReference>
<keyword evidence="8" id="KW-0804">Transcription</keyword>
<feature type="compositionally biased region" description="Polar residues" evidence="11">
    <location>
        <begin position="170"/>
        <end position="184"/>
    </location>
</feature>
<dbReference type="GO" id="GO:0000122">
    <property type="term" value="P:negative regulation of transcription by RNA polymerase II"/>
    <property type="evidence" value="ECO:0007669"/>
    <property type="project" value="TreeGrafter"/>
</dbReference>
<feature type="compositionally biased region" description="Polar residues" evidence="11">
    <location>
        <begin position="293"/>
        <end position="306"/>
    </location>
</feature>
<feature type="compositionally biased region" description="Basic and acidic residues" evidence="11">
    <location>
        <begin position="372"/>
        <end position="399"/>
    </location>
</feature>